<evidence type="ECO:0000256" key="4">
    <source>
        <dbReference type="ARBA" id="ARBA00022989"/>
    </source>
</evidence>
<dbReference type="SUPFAM" id="SSF109755">
    <property type="entry name" value="PhoU-like"/>
    <property type="match status" value="1"/>
</dbReference>
<dbReference type="GO" id="GO:0005886">
    <property type="term" value="C:plasma membrane"/>
    <property type="evidence" value="ECO:0007669"/>
    <property type="project" value="UniProtKB-SubCell"/>
</dbReference>
<evidence type="ECO:0000256" key="1">
    <source>
        <dbReference type="ARBA" id="ARBA00004651"/>
    </source>
</evidence>
<protein>
    <submittedName>
        <fullName evidence="8">Phosphate:Na+ symporter</fullName>
    </submittedName>
</protein>
<keyword evidence="9" id="KW-1185">Reference proteome</keyword>
<name>A0A1W1ZNA4_9FLAO</name>
<feature type="transmembrane region" description="Helical" evidence="6">
    <location>
        <begin position="285"/>
        <end position="306"/>
    </location>
</feature>
<keyword evidence="5 6" id="KW-0472">Membrane</keyword>
<evidence type="ECO:0000259" key="7">
    <source>
        <dbReference type="Pfam" id="PF01895"/>
    </source>
</evidence>
<dbReference type="STRING" id="1434700.SAMN06296427_103105"/>
<organism evidence="8 9">
    <name type="scientific">Moheibacter sediminis</name>
    <dbReference type="NCBI Taxonomy" id="1434700"/>
    <lineage>
        <taxon>Bacteria</taxon>
        <taxon>Pseudomonadati</taxon>
        <taxon>Bacteroidota</taxon>
        <taxon>Flavobacteriia</taxon>
        <taxon>Flavobacteriales</taxon>
        <taxon>Weeksellaceae</taxon>
        <taxon>Moheibacter</taxon>
    </lineage>
</organism>
<sequence length="546" mass="60953">MQIILLLLNIFGAVSLFIYGMKVMSEGVQRASGRQLQTFLNKMTGNPYSGAFAGTVFTTALQSSSIVSLLTLSFVNAGLLNLRKAFSIIVGANVGTTIKLWLIIVLGTTWHIESLALPLIAIAVPFFFFRNQKFKEWANFAIGLALVFVGLYFLNEFLPDFSSNPYLHELIQKYADETTILNSLIFVLIGIVITFLFHSSSVFILFAAVLVSKGMPLELAAMMILGANIGTTSTALIASTIGNRESKIVAWFHFFFNLGGVVVFFFFVPLIVSTLSKCVSQDGEIILVSFHTLFNIVSALLILPFLNGIVNYASKKFMNEDNSEHSLKLIGRPFGPTAKMYVYEANREVIKFAGITRQIISNLGRMITESDDEKSAELRQRIFTLEKESDELEKSILSYLNTIYTYEMTGEVALNIHRLIDICHHLESIGDIAIKTASVHKERKKNNSFITPKLRTHLIELHDSLSVATTTLVQNLNEIQGNVNLSEAKINEKSIDKRFKEAEDALLKAIDRDKLSALSALYYKDIILHYELIGDHLYQANKALGK</sequence>
<feature type="transmembrane region" description="Helical" evidence="6">
    <location>
        <begin position="110"/>
        <end position="129"/>
    </location>
</feature>
<gene>
    <name evidence="8" type="ORF">SAMN06296427_103105</name>
</gene>
<dbReference type="Gene3D" id="1.20.58.220">
    <property type="entry name" value="Phosphate transport system protein phou homolog 2, domain 2"/>
    <property type="match status" value="1"/>
</dbReference>
<dbReference type="GO" id="GO:0005436">
    <property type="term" value="F:sodium:phosphate symporter activity"/>
    <property type="evidence" value="ECO:0007669"/>
    <property type="project" value="InterPro"/>
</dbReference>
<accession>A0A1W1ZNA4</accession>
<dbReference type="PANTHER" id="PTHR10010">
    <property type="entry name" value="SOLUTE CARRIER FAMILY 34 SODIUM PHOSPHATE , MEMBER 2-RELATED"/>
    <property type="match status" value="1"/>
</dbReference>
<feature type="transmembrane region" description="Helical" evidence="6">
    <location>
        <begin position="184"/>
        <end position="212"/>
    </location>
</feature>
<dbReference type="AlphaFoldDB" id="A0A1W1ZNA4"/>
<feature type="transmembrane region" description="Helical" evidence="6">
    <location>
        <begin position="219"/>
        <end position="242"/>
    </location>
</feature>
<evidence type="ECO:0000256" key="2">
    <source>
        <dbReference type="ARBA" id="ARBA00022475"/>
    </source>
</evidence>
<dbReference type="Pfam" id="PF02690">
    <property type="entry name" value="Na_Pi_cotrans"/>
    <property type="match status" value="2"/>
</dbReference>
<dbReference type="RefSeq" id="WP_084016696.1">
    <property type="nucleotide sequence ID" value="NZ_FWXS01000003.1"/>
</dbReference>
<proteinExistence type="predicted"/>
<evidence type="ECO:0000256" key="3">
    <source>
        <dbReference type="ARBA" id="ARBA00022692"/>
    </source>
</evidence>
<dbReference type="Proteomes" id="UP000192393">
    <property type="component" value="Unassembled WGS sequence"/>
</dbReference>
<feature type="domain" description="PhoU" evidence="7">
    <location>
        <begin position="357"/>
        <end position="437"/>
    </location>
</feature>
<feature type="transmembrane region" description="Helical" evidence="6">
    <location>
        <begin position="136"/>
        <end position="154"/>
    </location>
</feature>
<dbReference type="Pfam" id="PF01895">
    <property type="entry name" value="PhoU"/>
    <property type="match status" value="1"/>
</dbReference>
<dbReference type="GO" id="GO:0044341">
    <property type="term" value="P:sodium-dependent phosphate transport"/>
    <property type="evidence" value="ECO:0007669"/>
    <property type="project" value="InterPro"/>
</dbReference>
<dbReference type="OrthoDB" id="9763003at2"/>
<evidence type="ECO:0000256" key="5">
    <source>
        <dbReference type="ARBA" id="ARBA00023136"/>
    </source>
</evidence>
<keyword evidence="2" id="KW-1003">Cell membrane</keyword>
<evidence type="ECO:0000313" key="8">
    <source>
        <dbReference type="EMBL" id="SMC49847.1"/>
    </source>
</evidence>
<reference evidence="9" key="1">
    <citation type="submission" date="2017-04" db="EMBL/GenBank/DDBJ databases">
        <authorList>
            <person name="Varghese N."/>
            <person name="Submissions S."/>
        </authorList>
    </citation>
    <scope>NUCLEOTIDE SEQUENCE [LARGE SCALE GENOMIC DNA]</scope>
    <source>
        <strain evidence="9">CGMCC 1.12708</strain>
    </source>
</reference>
<dbReference type="EMBL" id="FWXS01000003">
    <property type="protein sequence ID" value="SMC49847.1"/>
    <property type="molecule type" value="Genomic_DNA"/>
</dbReference>
<feature type="transmembrane region" description="Helical" evidence="6">
    <location>
        <begin position="248"/>
        <end position="273"/>
    </location>
</feature>
<dbReference type="NCBIfam" id="NF037997">
    <property type="entry name" value="Na_Pi_symport"/>
    <property type="match status" value="1"/>
</dbReference>
<comment type="subcellular location">
    <subcellularLocation>
        <location evidence="1">Cell membrane</location>
        <topology evidence="1">Multi-pass membrane protein</topology>
    </subcellularLocation>
</comment>
<dbReference type="InterPro" id="IPR026022">
    <property type="entry name" value="PhoU_dom"/>
</dbReference>
<keyword evidence="3 6" id="KW-0812">Transmembrane</keyword>
<feature type="transmembrane region" description="Helical" evidence="6">
    <location>
        <begin position="49"/>
        <end position="73"/>
    </location>
</feature>
<evidence type="ECO:0000256" key="6">
    <source>
        <dbReference type="SAM" id="Phobius"/>
    </source>
</evidence>
<evidence type="ECO:0000313" key="9">
    <source>
        <dbReference type="Proteomes" id="UP000192393"/>
    </source>
</evidence>
<dbReference type="PANTHER" id="PTHR10010:SF46">
    <property type="entry name" value="SODIUM-DEPENDENT PHOSPHATE TRANSPORT PROTEIN 2B"/>
    <property type="match status" value="1"/>
</dbReference>
<dbReference type="InterPro" id="IPR003841">
    <property type="entry name" value="Na/Pi_transpt"/>
</dbReference>
<dbReference type="InterPro" id="IPR038078">
    <property type="entry name" value="PhoU-like_sf"/>
</dbReference>
<keyword evidence="4 6" id="KW-1133">Transmembrane helix</keyword>